<dbReference type="Pfam" id="PF21806">
    <property type="entry name" value="DUF6879"/>
    <property type="match status" value="1"/>
</dbReference>
<dbReference type="EMBL" id="CP099837">
    <property type="protein sequence ID" value="USY21731.1"/>
    <property type="molecule type" value="Genomic_DNA"/>
</dbReference>
<proteinExistence type="predicted"/>
<evidence type="ECO:0000259" key="1">
    <source>
        <dbReference type="Pfam" id="PF21806"/>
    </source>
</evidence>
<accession>A0ABY5DF50</accession>
<reference evidence="2" key="1">
    <citation type="submission" date="2022-06" db="EMBL/GenBank/DDBJ databases">
        <authorList>
            <person name="Ping M."/>
        </authorList>
    </citation>
    <scope>NUCLEOTIDE SEQUENCE</scope>
    <source>
        <strain evidence="2">JCM11759T</strain>
    </source>
</reference>
<name>A0ABY5DF50_9ACTN</name>
<sequence>MPPATYIYEQRTRILTDPARYLDAADTRTLTGHAKATLSRLTEEGRFIARKTGARSFSYQTESVLAYCREQDPNVTLFDVLATTTGEQVTEDELARELGRARSGTWWTLARRDHAPPDWSSWQHWYRGDTVQAQTDLYEKRAEWARQLKEHRARGLVRRTLWVSAQPSGMYGQYCLTRYRNVAAAGGSVHVLPAWKIGHLEHQRMLPELEVTPEAVYVRRYTRVGSRAGALRITTPELVASTGTFLGWADRQHSVTVNSFAQWHRQGAA</sequence>
<evidence type="ECO:0000313" key="3">
    <source>
        <dbReference type="Proteomes" id="UP001055940"/>
    </source>
</evidence>
<dbReference type="Proteomes" id="UP001055940">
    <property type="component" value="Chromosome"/>
</dbReference>
<feature type="domain" description="DUF6879" evidence="1">
    <location>
        <begin position="98"/>
        <end position="245"/>
    </location>
</feature>
<gene>
    <name evidence="2" type="ORF">NE857_09060</name>
</gene>
<dbReference type="InterPro" id="IPR049244">
    <property type="entry name" value="DUF6879"/>
</dbReference>
<evidence type="ECO:0000313" key="2">
    <source>
        <dbReference type="EMBL" id="USY21731.1"/>
    </source>
</evidence>
<dbReference type="RefSeq" id="WP_254420571.1">
    <property type="nucleotide sequence ID" value="NZ_BAAAJB010000005.1"/>
</dbReference>
<protein>
    <recommendedName>
        <fullName evidence="1">DUF6879 domain-containing protein</fullName>
    </recommendedName>
</protein>
<keyword evidence="3" id="KW-1185">Reference proteome</keyword>
<organism evidence="2 3">
    <name type="scientific">Nocardiopsis exhalans</name>
    <dbReference type="NCBI Taxonomy" id="163604"/>
    <lineage>
        <taxon>Bacteria</taxon>
        <taxon>Bacillati</taxon>
        <taxon>Actinomycetota</taxon>
        <taxon>Actinomycetes</taxon>
        <taxon>Streptosporangiales</taxon>
        <taxon>Nocardiopsidaceae</taxon>
        <taxon>Nocardiopsis</taxon>
    </lineage>
</organism>